<gene>
    <name evidence="2" type="ORF">GYY_02495</name>
</gene>
<dbReference type="HOGENOM" id="CLU_1998790_0_0_2"/>
<reference evidence="2 3" key="1">
    <citation type="journal article" date="2011" name="J. Bacteriol.">
        <title>Complete Genome Sequence of a Nonculturable Methanococcus maripaludis Strain Extracted in a Metagenomic Survey of Petroleum Reservoir Fluids.</title>
        <authorList>
            <person name="Wang X."/>
            <person name="Greenfield P."/>
            <person name="Li D."/>
            <person name="Hendry P."/>
            <person name="Volk H."/>
            <person name="Sutherland T.D."/>
        </authorList>
    </citation>
    <scope>NUCLEOTIDE SEQUENCE [LARGE SCALE GENOMIC DNA]</scope>
    <source>
        <strain evidence="2 3">X1</strain>
    </source>
</reference>
<name>G0H3J2_METMI</name>
<proteinExistence type="predicted"/>
<dbReference type="PATRIC" id="fig|1053692.7.peg.492"/>
<keyword evidence="1" id="KW-0812">Transmembrane</keyword>
<feature type="transmembrane region" description="Helical" evidence="1">
    <location>
        <begin position="106"/>
        <end position="126"/>
    </location>
</feature>
<keyword evidence="1" id="KW-0472">Membrane</keyword>
<dbReference type="RefSeq" id="WP_013998890.1">
    <property type="nucleotide sequence ID" value="NC_015847.1"/>
</dbReference>
<protein>
    <submittedName>
        <fullName evidence="2">Uncharacterized protein</fullName>
    </submittedName>
</protein>
<evidence type="ECO:0000313" key="2">
    <source>
        <dbReference type="EMBL" id="AEK19382.1"/>
    </source>
</evidence>
<dbReference type="AlphaFoldDB" id="G0H3J2"/>
<accession>G0H3J2</accession>
<keyword evidence="1" id="KW-1133">Transmembrane helix</keyword>
<sequence length="132" mass="14565">MKLWTILCIMAAVNLSLAVTPSVADYFGIPFTADRLGFGEEALSNIPFQNSMDSVETDLNAESAQNFMFGDWFLGYSMLTSVLKVVFNMTTGNYAVWNALNIGAPFNMILTVVSASSTWVAVLYLITNRRID</sequence>
<organism evidence="3">
    <name type="scientific">Methanococcus maripaludis X1</name>
    <dbReference type="NCBI Taxonomy" id="1053692"/>
    <lineage>
        <taxon>Archaea</taxon>
        <taxon>Methanobacteriati</taxon>
        <taxon>Methanobacteriota</taxon>
        <taxon>Methanomada group</taxon>
        <taxon>Methanococci</taxon>
        <taxon>Methanococcales</taxon>
        <taxon>Methanococcaceae</taxon>
        <taxon>Methanococcus</taxon>
    </lineage>
</organism>
<evidence type="ECO:0000313" key="3">
    <source>
        <dbReference type="Proteomes" id="UP000008889"/>
    </source>
</evidence>
<dbReference type="EMBL" id="CP002913">
    <property type="protein sequence ID" value="AEK19382.1"/>
    <property type="molecule type" value="Genomic_DNA"/>
</dbReference>
<dbReference type="GeneID" id="10981927"/>
<evidence type="ECO:0000256" key="1">
    <source>
        <dbReference type="SAM" id="Phobius"/>
    </source>
</evidence>
<dbReference type="Proteomes" id="UP000008889">
    <property type="component" value="Chromosome"/>
</dbReference>
<dbReference type="KEGG" id="mmd:GYY_02495"/>